<sequence length="94" mass="10589">MEPKAYKLLGNNPVRWRSGAGNSWNRDDIRERAFSLSPFLRGEGRGEGPLSAVEIVERPVPPHPEFAHANSDLSPQAGRGEEEAPREYEMMRTE</sequence>
<dbReference type="AlphaFoldDB" id="A0A2M8QWZ7"/>
<proteinExistence type="predicted"/>
<dbReference type="Proteomes" id="UP000231194">
    <property type="component" value="Unassembled WGS sequence"/>
</dbReference>
<evidence type="ECO:0000313" key="2">
    <source>
        <dbReference type="EMBL" id="PJG50098.1"/>
    </source>
</evidence>
<protein>
    <submittedName>
        <fullName evidence="2">Uncharacterized protein</fullName>
    </submittedName>
</protein>
<evidence type="ECO:0000256" key="1">
    <source>
        <dbReference type="SAM" id="MobiDB-lite"/>
    </source>
</evidence>
<dbReference type="OrthoDB" id="9976974at2"/>
<comment type="caution">
    <text evidence="2">The sequence shown here is derived from an EMBL/GenBank/DDBJ whole genome shotgun (WGS) entry which is preliminary data.</text>
</comment>
<dbReference type="EMBL" id="PGVG01000080">
    <property type="protein sequence ID" value="PJG50098.1"/>
    <property type="molecule type" value="Genomic_DNA"/>
</dbReference>
<keyword evidence="3" id="KW-1185">Reference proteome</keyword>
<reference evidence="2 3" key="1">
    <citation type="submission" date="2017-11" db="EMBL/GenBank/DDBJ databases">
        <title>Bradyrhizobium forestalis sp. nov., an efficient nitrogen-fixing bacterium isolated from nodules of forest legume species in the Amazon.</title>
        <authorList>
            <person name="Costa E.M."/>
            <person name="Guimaraes A."/>
            <person name="Carvalho T.S."/>
            <person name="Rodrigues T.L."/>
            <person name="Ribeiro P.R.A."/>
            <person name="Lebbe L."/>
            <person name="Willems A."/>
            <person name="Moreira F.M.S."/>
        </authorList>
    </citation>
    <scope>NUCLEOTIDE SEQUENCE [LARGE SCALE GENOMIC DNA]</scope>
    <source>
        <strain evidence="2 3">INPA54B</strain>
    </source>
</reference>
<name>A0A2M8QWZ7_9BRAD</name>
<gene>
    <name evidence="2" type="ORF">CVM73_38215</name>
</gene>
<feature type="compositionally biased region" description="Basic and acidic residues" evidence="1">
    <location>
        <begin position="79"/>
        <end position="94"/>
    </location>
</feature>
<evidence type="ECO:0000313" key="3">
    <source>
        <dbReference type="Proteomes" id="UP000231194"/>
    </source>
</evidence>
<accession>A0A2M8QWZ7</accession>
<organism evidence="2 3">
    <name type="scientific">Bradyrhizobium forestalis</name>
    <dbReference type="NCBI Taxonomy" id="1419263"/>
    <lineage>
        <taxon>Bacteria</taxon>
        <taxon>Pseudomonadati</taxon>
        <taxon>Pseudomonadota</taxon>
        <taxon>Alphaproteobacteria</taxon>
        <taxon>Hyphomicrobiales</taxon>
        <taxon>Nitrobacteraceae</taxon>
        <taxon>Bradyrhizobium</taxon>
    </lineage>
</organism>
<feature type="region of interest" description="Disordered" evidence="1">
    <location>
        <begin position="61"/>
        <end position="94"/>
    </location>
</feature>